<evidence type="ECO:0000256" key="3">
    <source>
        <dbReference type="SAM" id="SignalP"/>
    </source>
</evidence>
<reference evidence="5" key="1">
    <citation type="submission" date="2022-07" db="EMBL/GenBank/DDBJ databases">
        <title>Parvularcula maris sp. nov., an algicidal bacterium isolated from seawater.</title>
        <authorList>
            <person name="Li F."/>
        </authorList>
    </citation>
    <scope>NUCLEOTIDE SEQUENCE</scope>
    <source>
        <strain evidence="5">BGMRC 0090</strain>
    </source>
</reference>
<proteinExistence type="inferred from homology"/>
<organism evidence="5 6">
    <name type="scientific">Parvularcula maris</name>
    <dbReference type="NCBI Taxonomy" id="2965077"/>
    <lineage>
        <taxon>Bacteria</taxon>
        <taxon>Pseudomonadati</taxon>
        <taxon>Pseudomonadota</taxon>
        <taxon>Alphaproteobacteria</taxon>
        <taxon>Parvularculales</taxon>
        <taxon>Parvularculaceae</taxon>
        <taxon>Parvularcula</taxon>
    </lineage>
</organism>
<dbReference type="Proteomes" id="UP001142610">
    <property type="component" value="Unassembled WGS sequence"/>
</dbReference>
<accession>A0A9X2L9X5</accession>
<feature type="chain" id="PRO_5040803827" evidence="3">
    <location>
        <begin position="28"/>
        <end position="240"/>
    </location>
</feature>
<dbReference type="PANTHER" id="PTHR13887">
    <property type="entry name" value="GLUTATHIONE S-TRANSFERASE KAPPA"/>
    <property type="match status" value="1"/>
</dbReference>
<evidence type="ECO:0000313" key="5">
    <source>
        <dbReference type="EMBL" id="MCQ8185619.1"/>
    </source>
</evidence>
<feature type="signal peptide" evidence="3">
    <location>
        <begin position="1"/>
        <end position="27"/>
    </location>
</feature>
<keyword evidence="6" id="KW-1185">Reference proteome</keyword>
<feature type="region of interest" description="Disordered" evidence="2">
    <location>
        <begin position="26"/>
        <end position="61"/>
    </location>
</feature>
<evidence type="ECO:0000256" key="2">
    <source>
        <dbReference type="SAM" id="MobiDB-lite"/>
    </source>
</evidence>
<feature type="domain" description="Thioredoxin-like fold" evidence="4">
    <location>
        <begin position="64"/>
        <end position="233"/>
    </location>
</feature>
<evidence type="ECO:0000256" key="1">
    <source>
        <dbReference type="ARBA" id="ARBA00005791"/>
    </source>
</evidence>
<dbReference type="PANTHER" id="PTHR13887:SF56">
    <property type="entry name" value="THIOREDOXIN-LIKE REDUCTASE RV2466C"/>
    <property type="match status" value="1"/>
</dbReference>
<dbReference type="InterPro" id="IPR012336">
    <property type="entry name" value="Thioredoxin-like_fold"/>
</dbReference>
<comment type="caution">
    <text evidence="5">The sequence shown here is derived from an EMBL/GenBank/DDBJ whole genome shotgun (WGS) entry which is preliminary data.</text>
</comment>
<feature type="compositionally biased region" description="Acidic residues" evidence="2">
    <location>
        <begin position="27"/>
        <end position="39"/>
    </location>
</feature>
<keyword evidence="3" id="KW-0732">Signal</keyword>
<dbReference type="EMBL" id="JANIBC010000006">
    <property type="protein sequence ID" value="MCQ8185619.1"/>
    <property type="molecule type" value="Genomic_DNA"/>
</dbReference>
<evidence type="ECO:0000313" key="6">
    <source>
        <dbReference type="Proteomes" id="UP001142610"/>
    </source>
</evidence>
<dbReference type="RefSeq" id="WP_256619508.1">
    <property type="nucleotide sequence ID" value="NZ_JANIBC010000006.1"/>
</dbReference>
<evidence type="ECO:0000259" key="4">
    <source>
        <dbReference type="Pfam" id="PF13462"/>
    </source>
</evidence>
<sequence length="240" mass="25475">MTNNDTLRLALLAAASSLLVACGGGDAAEEEAETPEVAEETAAAETEPAEPDSIPAPEGSLAAGPMIIGAEDAPLTIIEYASVTCPGCRLFHQRVYPTVKEQFIDTGKVRFEYRELPTSPQRLAVAGFIVARCAATEGGPEAYMGVVDALYQRQNDWVRGPNPAQEFNNIAAQVGLSGKAFEDCFKREDIREAIAESVEEAGEDGATGTPSFFIDGRTFSMPSDPEAAAEALQAEVDKRS</sequence>
<dbReference type="InterPro" id="IPR036249">
    <property type="entry name" value="Thioredoxin-like_sf"/>
</dbReference>
<protein>
    <submittedName>
        <fullName evidence="5">DsbA family protein</fullName>
    </submittedName>
</protein>
<dbReference type="SUPFAM" id="SSF52833">
    <property type="entry name" value="Thioredoxin-like"/>
    <property type="match status" value="1"/>
</dbReference>
<name>A0A9X2L9X5_9PROT</name>
<dbReference type="AlphaFoldDB" id="A0A9X2L9X5"/>
<dbReference type="Pfam" id="PF13462">
    <property type="entry name" value="Thioredoxin_4"/>
    <property type="match status" value="1"/>
</dbReference>
<dbReference type="Gene3D" id="3.40.30.10">
    <property type="entry name" value="Glutaredoxin"/>
    <property type="match status" value="1"/>
</dbReference>
<comment type="similarity">
    <text evidence="1">Belongs to the thioredoxin family. DsbA subfamily.</text>
</comment>
<gene>
    <name evidence="5" type="ORF">NOG11_09435</name>
</gene>